<evidence type="ECO:0000313" key="2">
    <source>
        <dbReference type="Proteomes" id="UP001165101"/>
    </source>
</evidence>
<dbReference type="Proteomes" id="UP001165101">
    <property type="component" value="Unassembled WGS sequence"/>
</dbReference>
<protein>
    <submittedName>
        <fullName evidence="1">Unnamed protein product</fullName>
    </submittedName>
</protein>
<evidence type="ECO:0000313" key="1">
    <source>
        <dbReference type="EMBL" id="GME91232.1"/>
    </source>
</evidence>
<name>A0ACB5TM89_CANBO</name>
<sequence>MYMLKPWDPKVSTEKSHPYLFENDPVDDVYIPQASPEKFTSKRDEQMDLQMLLFYCDISGARSEIQKKEYIRDYAGFLKQNRRRFILTKVTDYFYYPSFKSHRKADLSNDLNSIYRGMSDDEGFNYYMACKYFEIYPQFLQQRIPMFYRSDKTPTIKFISFEKSVQHLILDEETRLFHVSTCLMNVAKKNDIVVLQTKDNRCFYLSRAPGYLNDTDCDNPYAYTITSYK</sequence>
<organism evidence="1 2">
    <name type="scientific">Candida boidinii</name>
    <name type="common">Yeast</name>
    <dbReference type="NCBI Taxonomy" id="5477"/>
    <lineage>
        <taxon>Eukaryota</taxon>
        <taxon>Fungi</taxon>
        <taxon>Dikarya</taxon>
        <taxon>Ascomycota</taxon>
        <taxon>Saccharomycotina</taxon>
        <taxon>Pichiomycetes</taxon>
        <taxon>Pichiales</taxon>
        <taxon>Pichiaceae</taxon>
        <taxon>Ogataea</taxon>
        <taxon>Ogataea/Candida clade</taxon>
    </lineage>
</organism>
<proteinExistence type="predicted"/>
<keyword evidence="2" id="KW-1185">Reference proteome</keyword>
<reference evidence="1" key="1">
    <citation type="submission" date="2023-04" db="EMBL/GenBank/DDBJ databases">
        <title>Candida boidinii NBRC 1967.</title>
        <authorList>
            <person name="Ichikawa N."/>
            <person name="Sato H."/>
            <person name="Tonouchi N."/>
        </authorList>
    </citation>
    <scope>NUCLEOTIDE SEQUENCE</scope>
    <source>
        <strain evidence="1">NBRC 1967</strain>
    </source>
</reference>
<gene>
    <name evidence="1" type="ORF">Cboi01_000222000</name>
</gene>
<accession>A0ACB5TM89</accession>
<comment type="caution">
    <text evidence="1">The sequence shown here is derived from an EMBL/GenBank/DDBJ whole genome shotgun (WGS) entry which is preliminary data.</text>
</comment>
<dbReference type="EMBL" id="BSXV01000951">
    <property type="protein sequence ID" value="GME91232.1"/>
    <property type="molecule type" value="Genomic_DNA"/>
</dbReference>